<keyword evidence="1" id="KW-0812">Transmembrane</keyword>
<dbReference type="EMBL" id="JAGGKT010000003">
    <property type="protein sequence ID" value="MBP1931644.1"/>
    <property type="molecule type" value="Genomic_DNA"/>
</dbReference>
<accession>A0ABS4GN26</accession>
<reference evidence="2 3" key="1">
    <citation type="submission" date="2021-03" db="EMBL/GenBank/DDBJ databases">
        <title>Genomic Encyclopedia of Type Strains, Phase IV (KMG-IV): sequencing the most valuable type-strain genomes for metagenomic binning, comparative biology and taxonomic classification.</title>
        <authorList>
            <person name="Goeker M."/>
        </authorList>
    </citation>
    <scope>NUCLEOTIDE SEQUENCE [LARGE SCALE GENOMIC DNA]</scope>
    <source>
        <strain evidence="2 3">DSM 24738</strain>
    </source>
</reference>
<evidence type="ECO:0000256" key="1">
    <source>
        <dbReference type="SAM" id="Phobius"/>
    </source>
</evidence>
<evidence type="ECO:0000313" key="3">
    <source>
        <dbReference type="Proteomes" id="UP001519343"/>
    </source>
</evidence>
<sequence>MGKITFSEWVLMSFTVVLGIVAGGLVGFVLS</sequence>
<gene>
    <name evidence="2" type="ORF">J2Z37_001645</name>
</gene>
<keyword evidence="3" id="KW-1185">Reference proteome</keyword>
<proteinExistence type="predicted"/>
<evidence type="ECO:0000313" key="2">
    <source>
        <dbReference type="EMBL" id="MBP1931644.1"/>
    </source>
</evidence>
<comment type="caution">
    <text evidence="2">The sequence shown here is derived from an EMBL/GenBank/DDBJ whole genome shotgun (WGS) entry which is preliminary data.</text>
</comment>
<protein>
    <submittedName>
        <fullName evidence="2">Uncharacterized protein</fullName>
    </submittedName>
</protein>
<dbReference type="Proteomes" id="UP001519343">
    <property type="component" value="Unassembled WGS sequence"/>
</dbReference>
<keyword evidence="1" id="KW-1133">Transmembrane helix</keyword>
<organism evidence="2 3">
    <name type="scientific">Ammoniphilus resinae</name>
    <dbReference type="NCBI Taxonomy" id="861532"/>
    <lineage>
        <taxon>Bacteria</taxon>
        <taxon>Bacillati</taxon>
        <taxon>Bacillota</taxon>
        <taxon>Bacilli</taxon>
        <taxon>Bacillales</taxon>
        <taxon>Paenibacillaceae</taxon>
        <taxon>Aneurinibacillus group</taxon>
        <taxon>Ammoniphilus</taxon>
    </lineage>
</organism>
<name>A0ABS4GN26_9BACL</name>
<keyword evidence="1" id="KW-0472">Membrane</keyword>
<feature type="transmembrane region" description="Helical" evidence="1">
    <location>
        <begin position="9"/>
        <end position="30"/>
    </location>
</feature>